<protein>
    <recommendedName>
        <fullName evidence="4">DUF2613 domain-containing protein</fullName>
    </recommendedName>
</protein>
<comment type="caution">
    <text evidence="2">The sequence shown here is derived from an EMBL/GenBank/DDBJ whole genome shotgun (WGS) entry which is preliminary data.</text>
</comment>
<reference evidence="2 3" key="1">
    <citation type="submission" date="2014-10" db="EMBL/GenBank/DDBJ databases">
        <title>Whole Genome sequence of Corynebacterium auriscanis strain CIP 106629.</title>
        <authorList>
            <person name="Hassan S.S."/>
            <person name="Jamal S.B."/>
            <person name="Tiwari S."/>
            <person name="Oliveira L.D.C."/>
            <person name="Souza F."/>
            <person name="Mariano D.C."/>
            <person name="Almeida S."/>
            <person name="Dorella F."/>
            <person name="Pereira F."/>
            <person name="Carvalho A."/>
            <person name="Leal C.A."/>
            <person name="Soares S.D.C."/>
            <person name="Figueiredo H.C."/>
            <person name="Silva A."/>
            <person name="Azevedo V.A."/>
        </authorList>
    </citation>
    <scope>NUCLEOTIDE SEQUENCE [LARGE SCALE GENOMIC DNA]</scope>
    <source>
        <strain evidence="2 3">CIP 106629</strain>
    </source>
</reference>
<keyword evidence="1" id="KW-0812">Transmembrane</keyword>
<keyword evidence="3" id="KW-1185">Reference proteome</keyword>
<evidence type="ECO:0000313" key="3">
    <source>
        <dbReference type="Proteomes" id="UP000030145"/>
    </source>
</evidence>
<keyword evidence="1" id="KW-0472">Membrane</keyword>
<dbReference type="Proteomes" id="UP000030145">
    <property type="component" value="Unassembled WGS sequence"/>
</dbReference>
<dbReference type="GeneID" id="300551983"/>
<sequence>MPYQTDSEPRRAVSPAIASVVAGVILGGALAFGAGAMADNTELPNESELAVNEDNAFLGSVQYGGRVSDQ</sequence>
<dbReference type="InterPro" id="IPR022566">
    <property type="entry name" value="DUF2613"/>
</dbReference>
<proteinExistence type="predicted"/>
<gene>
    <name evidence="2" type="ORF">MA47_05675</name>
</gene>
<evidence type="ECO:0000313" key="2">
    <source>
        <dbReference type="EMBL" id="KGM18693.1"/>
    </source>
</evidence>
<dbReference type="RefSeq" id="WP_035114259.1">
    <property type="nucleotide sequence ID" value="NZ_CP047046.1"/>
</dbReference>
<evidence type="ECO:0008006" key="4">
    <source>
        <dbReference type="Google" id="ProtNLM"/>
    </source>
</evidence>
<organism evidence="2 3">
    <name type="scientific">Corynebacterium auriscanis</name>
    <dbReference type="NCBI Taxonomy" id="99807"/>
    <lineage>
        <taxon>Bacteria</taxon>
        <taxon>Bacillati</taxon>
        <taxon>Actinomycetota</taxon>
        <taxon>Actinomycetes</taxon>
        <taxon>Mycobacteriales</taxon>
        <taxon>Corynebacteriaceae</taxon>
        <taxon>Corynebacterium</taxon>
    </lineage>
</organism>
<name>A0A0A2DHN1_9CORY</name>
<dbReference type="EMBL" id="JRVJ01000007">
    <property type="protein sequence ID" value="KGM18693.1"/>
    <property type="molecule type" value="Genomic_DNA"/>
</dbReference>
<dbReference type="AlphaFoldDB" id="A0A0A2DHN1"/>
<keyword evidence="1" id="KW-1133">Transmembrane helix</keyword>
<accession>A0A0A2DHN1</accession>
<evidence type="ECO:0000256" key="1">
    <source>
        <dbReference type="SAM" id="Phobius"/>
    </source>
</evidence>
<dbReference type="Pfam" id="PF11021">
    <property type="entry name" value="DUF2613"/>
    <property type="match status" value="1"/>
</dbReference>
<feature type="transmembrane region" description="Helical" evidence="1">
    <location>
        <begin position="12"/>
        <end position="38"/>
    </location>
</feature>